<evidence type="ECO:0000313" key="2">
    <source>
        <dbReference type="Proteomes" id="UP000317332"/>
    </source>
</evidence>
<protein>
    <recommendedName>
        <fullName evidence="3">GIY-YIG domain-containing protein</fullName>
    </recommendedName>
</protein>
<evidence type="ECO:0000313" key="1">
    <source>
        <dbReference type="EMBL" id="TPV34068.1"/>
    </source>
</evidence>
<dbReference type="SUPFAM" id="SSF82771">
    <property type="entry name" value="GIY-YIG endonuclease"/>
    <property type="match status" value="1"/>
</dbReference>
<evidence type="ECO:0008006" key="3">
    <source>
        <dbReference type="Google" id="ProtNLM"/>
    </source>
</evidence>
<organism evidence="1 2">
    <name type="scientific">Paucihalobacter ruber</name>
    <dbReference type="NCBI Taxonomy" id="2567861"/>
    <lineage>
        <taxon>Bacteria</taxon>
        <taxon>Pseudomonadati</taxon>
        <taxon>Bacteroidota</taxon>
        <taxon>Flavobacteriia</taxon>
        <taxon>Flavobacteriales</taxon>
        <taxon>Flavobacteriaceae</taxon>
        <taxon>Paucihalobacter</taxon>
    </lineage>
</organism>
<dbReference type="InterPro" id="IPR035901">
    <property type="entry name" value="GIY-YIG_endonuc_sf"/>
</dbReference>
<dbReference type="RefSeq" id="WP_140989965.1">
    <property type="nucleotide sequence ID" value="NZ_VHIQ01000003.1"/>
</dbReference>
<dbReference type="EMBL" id="VHIQ01000003">
    <property type="protein sequence ID" value="TPV34068.1"/>
    <property type="molecule type" value="Genomic_DNA"/>
</dbReference>
<accession>A0A506PKN1</accession>
<dbReference type="OrthoDB" id="9255895at2"/>
<gene>
    <name evidence="1" type="ORF">FJ651_07875</name>
</gene>
<name>A0A506PKN1_9FLAO</name>
<proteinExistence type="predicted"/>
<sequence length="127" mass="14600">MKENDKIKLLFEKLIASEKHLFPVKGKVNRTTKHGVYVIYSPLNEVLHVGRTTYGKNGLNGRLSNHITKAGVFYREYLKRHNIEMRGAYFFQYIEISDSRQRALLEALTAGKLCPVHIGIGIQKNKK</sequence>
<dbReference type="Proteomes" id="UP000317332">
    <property type="component" value="Unassembled WGS sequence"/>
</dbReference>
<comment type="caution">
    <text evidence="1">The sequence shown here is derived from an EMBL/GenBank/DDBJ whole genome shotgun (WGS) entry which is preliminary data.</text>
</comment>
<keyword evidence="2" id="KW-1185">Reference proteome</keyword>
<dbReference type="AlphaFoldDB" id="A0A506PKN1"/>
<reference evidence="1 2" key="1">
    <citation type="submission" date="2019-06" db="EMBL/GenBank/DDBJ databases">
        <title>Flavobacteriaceae Paucihalobacterium erythroidium CWB-1, complete genome.</title>
        <authorList>
            <person name="Wu S."/>
        </authorList>
    </citation>
    <scope>NUCLEOTIDE SEQUENCE [LARGE SCALE GENOMIC DNA]</scope>
    <source>
        <strain evidence="1 2">CWB-1</strain>
    </source>
</reference>